<feature type="region of interest" description="Disordered" evidence="1">
    <location>
        <begin position="92"/>
        <end position="143"/>
    </location>
</feature>
<keyword evidence="3" id="KW-1185">Reference proteome</keyword>
<evidence type="ECO:0000313" key="3">
    <source>
        <dbReference type="Proteomes" id="UP000275267"/>
    </source>
</evidence>
<dbReference type="AlphaFoldDB" id="A0A3L6T7W8"/>
<feature type="compositionally biased region" description="Basic residues" evidence="1">
    <location>
        <begin position="111"/>
        <end position="120"/>
    </location>
</feature>
<evidence type="ECO:0000313" key="2">
    <source>
        <dbReference type="EMBL" id="RLN33270.1"/>
    </source>
</evidence>
<dbReference type="Proteomes" id="UP000275267">
    <property type="component" value="Unassembled WGS sequence"/>
</dbReference>
<accession>A0A3L6T7W8</accession>
<evidence type="ECO:0000256" key="1">
    <source>
        <dbReference type="SAM" id="MobiDB-lite"/>
    </source>
</evidence>
<organism evidence="2 3">
    <name type="scientific">Panicum miliaceum</name>
    <name type="common">Proso millet</name>
    <name type="synonym">Broomcorn millet</name>
    <dbReference type="NCBI Taxonomy" id="4540"/>
    <lineage>
        <taxon>Eukaryota</taxon>
        <taxon>Viridiplantae</taxon>
        <taxon>Streptophyta</taxon>
        <taxon>Embryophyta</taxon>
        <taxon>Tracheophyta</taxon>
        <taxon>Spermatophyta</taxon>
        <taxon>Magnoliopsida</taxon>
        <taxon>Liliopsida</taxon>
        <taxon>Poales</taxon>
        <taxon>Poaceae</taxon>
        <taxon>PACMAD clade</taxon>
        <taxon>Panicoideae</taxon>
        <taxon>Panicodae</taxon>
        <taxon>Paniceae</taxon>
        <taxon>Panicinae</taxon>
        <taxon>Panicum</taxon>
        <taxon>Panicum sect. Panicum</taxon>
    </lineage>
</organism>
<comment type="caution">
    <text evidence="2">The sequence shown here is derived from an EMBL/GenBank/DDBJ whole genome shotgun (WGS) entry which is preliminary data.</text>
</comment>
<gene>
    <name evidence="2" type="ORF">C2845_PM03G00700</name>
</gene>
<feature type="compositionally biased region" description="Basic and acidic residues" evidence="1">
    <location>
        <begin position="92"/>
        <end position="110"/>
    </location>
</feature>
<proteinExistence type="predicted"/>
<sequence length="143" mass="14986">MAALPLIHPGGPAHPALATRETDTTAACGPVPPETTYRYKRPARLFPPSISTRAPVRAWTLGAAATPGALRASGRCREHAITSATGCLRYGTERARQAGRPRAEPREARARARARGRHGHAPTTRARAPAVSSLGVRAAATGT</sequence>
<dbReference type="EMBL" id="PQIB02000002">
    <property type="protein sequence ID" value="RLN33270.1"/>
    <property type="molecule type" value="Genomic_DNA"/>
</dbReference>
<reference evidence="3" key="1">
    <citation type="journal article" date="2019" name="Nat. Commun.">
        <title>The genome of broomcorn millet.</title>
        <authorList>
            <person name="Zou C."/>
            <person name="Miki D."/>
            <person name="Li D."/>
            <person name="Tang Q."/>
            <person name="Xiao L."/>
            <person name="Rajput S."/>
            <person name="Deng P."/>
            <person name="Jia W."/>
            <person name="Huang R."/>
            <person name="Zhang M."/>
            <person name="Sun Y."/>
            <person name="Hu J."/>
            <person name="Fu X."/>
            <person name="Schnable P.S."/>
            <person name="Li F."/>
            <person name="Zhang H."/>
            <person name="Feng B."/>
            <person name="Zhu X."/>
            <person name="Liu R."/>
            <person name="Schnable J.C."/>
            <person name="Zhu J.-K."/>
            <person name="Zhang H."/>
        </authorList>
    </citation>
    <scope>NUCLEOTIDE SEQUENCE [LARGE SCALE GENOMIC DNA]</scope>
</reference>
<name>A0A3L6T7W8_PANMI</name>
<protein>
    <submittedName>
        <fullName evidence="2">Uncharacterized protein</fullName>
    </submittedName>
</protein>